<protein>
    <submittedName>
        <fullName evidence="2">Uncharacterized protein</fullName>
    </submittedName>
</protein>
<dbReference type="AlphaFoldDB" id="A0AAD6SLG5"/>
<comment type="caution">
    <text evidence="2">The sequence shown here is derived from an EMBL/GenBank/DDBJ whole genome shotgun (WGS) entry which is preliminary data.</text>
</comment>
<feature type="compositionally biased region" description="Basic and acidic residues" evidence="1">
    <location>
        <begin position="149"/>
        <end position="185"/>
    </location>
</feature>
<reference evidence="2" key="1">
    <citation type="submission" date="2023-03" db="EMBL/GenBank/DDBJ databases">
        <title>Massive genome expansion in bonnet fungi (Mycena s.s.) driven by repeated elements and novel gene families across ecological guilds.</title>
        <authorList>
            <consortium name="Lawrence Berkeley National Laboratory"/>
            <person name="Harder C.B."/>
            <person name="Miyauchi S."/>
            <person name="Viragh M."/>
            <person name="Kuo A."/>
            <person name="Thoen E."/>
            <person name="Andreopoulos B."/>
            <person name="Lu D."/>
            <person name="Skrede I."/>
            <person name="Drula E."/>
            <person name="Henrissat B."/>
            <person name="Morin E."/>
            <person name="Kohler A."/>
            <person name="Barry K."/>
            <person name="LaButti K."/>
            <person name="Morin E."/>
            <person name="Salamov A."/>
            <person name="Lipzen A."/>
            <person name="Mereny Z."/>
            <person name="Hegedus B."/>
            <person name="Baldrian P."/>
            <person name="Stursova M."/>
            <person name="Weitz H."/>
            <person name="Taylor A."/>
            <person name="Grigoriev I.V."/>
            <person name="Nagy L.G."/>
            <person name="Martin F."/>
            <person name="Kauserud H."/>
        </authorList>
    </citation>
    <scope>NUCLEOTIDE SEQUENCE</scope>
    <source>
        <strain evidence="2">CBHHK200</strain>
    </source>
</reference>
<evidence type="ECO:0000313" key="3">
    <source>
        <dbReference type="Proteomes" id="UP001218188"/>
    </source>
</evidence>
<feature type="region of interest" description="Disordered" evidence="1">
    <location>
        <begin position="121"/>
        <end position="185"/>
    </location>
</feature>
<dbReference type="Proteomes" id="UP001218188">
    <property type="component" value="Unassembled WGS sequence"/>
</dbReference>
<sequence>LRRPLSLPTPRFSPRTSSLIIYSFTSCHASVRLHFRTIISLFLSFDSSFSSCLVYGYPTSLAYLGPCMSSAHILSPVFRLASSQQFIDLFLLSQVTQRQPPRNATSSRNSRIFSECACTPASSISTPAAPAPPSMRPPVSRGRRTTPGSERERPSVSSAMDERAVSVEAGRQEEEGERDEHRIPEAGRGCVIRAIEDVVFPPVPSFTPSQHADDQQMEVDVKGEDGARMQGSSSSSIISLPTPRLGGASSLAPAAVIRGASLLPAAPSSSLHPYAAEVEVTSTSSSSSTTSASTTKRTRKRVAGLSVPRPSLEAPDPWWGRLIGASRGPRCEGGGDCAG</sequence>
<organism evidence="2 3">
    <name type="scientific">Mycena alexandri</name>
    <dbReference type="NCBI Taxonomy" id="1745969"/>
    <lineage>
        <taxon>Eukaryota</taxon>
        <taxon>Fungi</taxon>
        <taxon>Dikarya</taxon>
        <taxon>Basidiomycota</taxon>
        <taxon>Agaricomycotina</taxon>
        <taxon>Agaricomycetes</taxon>
        <taxon>Agaricomycetidae</taxon>
        <taxon>Agaricales</taxon>
        <taxon>Marasmiineae</taxon>
        <taxon>Mycenaceae</taxon>
        <taxon>Mycena</taxon>
    </lineage>
</organism>
<feature type="non-terminal residue" evidence="2">
    <location>
        <position position="1"/>
    </location>
</feature>
<feature type="compositionally biased region" description="Low complexity" evidence="1">
    <location>
        <begin position="279"/>
        <end position="295"/>
    </location>
</feature>
<evidence type="ECO:0000256" key="1">
    <source>
        <dbReference type="SAM" id="MobiDB-lite"/>
    </source>
</evidence>
<evidence type="ECO:0000313" key="2">
    <source>
        <dbReference type="EMBL" id="KAJ7029126.1"/>
    </source>
</evidence>
<feature type="region of interest" description="Disordered" evidence="1">
    <location>
        <begin position="279"/>
        <end position="339"/>
    </location>
</feature>
<keyword evidence="3" id="KW-1185">Reference proteome</keyword>
<proteinExistence type="predicted"/>
<dbReference type="EMBL" id="JARJCM010000105">
    <property type="protein sequence ID" value="KAJ7029126.1"/>
    <property type="molecule type" value="Genomic_DNA"/>
</dbReference>
<name>A0AAD6SLG5_9AGAR</name>
<gene>
    <name evidence="2" type="ORF">C8F04DRAFT_1289113</name>
</gene>
<accession>A0AAD6SLG5</accession>